<dbReference type="PANTHER" id="PTHR30136:SF35">
    <property type="entry name" value="HTH-TYPE TRANSCRIPTIONAL REGULATOR RV1719"/>
    <property type="match status" value="1"/>
</dbReference>
<proteinExistence type="predicted"/>
<keyword evidence="3" id="KW-0804">Transcription</keyword>
<dbReference type="InterPro" id="IPR005471">
    <property type="entry name" value="Tscrpt_reg_IclR_N"/>
</dbReference>
<dbReference type="SUPFAM" id="SSF46785">
    <property type="entry name" value="Winged helix' DNA-binding domain"/>
    <property type="match status" value="1"/>
</dbReference>
<dbReference type="OrthoDB" id="4068713at2"/>
<protein>
    <submittedName>
        <fullName evidence="5">IclR family transcriptional regulator</fullName>
    </submittedName>
</protein>
<dbReference type="Pfam" id="PF09339">
    <property type="entry name" value="HTH_IclR"/>
    <property type="match status" value="1"/>
</dbReference>
<dbReference type="GO" id="GO:0003700">
    <property type="term" value="F:DNA-binding transcription factor activity"/>
    <property type="evidence" value="ECO:0007669"/>
    <property type="project" value="TreeGrafter"/>
</dbReference>
<keyword evidence="1" id="KW-0805">Transcription regulation</keyword>
<evidence type="ECO:0000313" key="5">
    <source>
        <dbReference type="EMBL" id="QGU27991.1"/>
    </source>
</evidence>
<dbReference type="RefSeq" id="WP_156242495.1">
    <property type="nucleotide sequence ID" value="NZ_BAAAZL010000004.1"/>
</dbReference>
<keyword evidence="2" id="KW-0238">DNA-binding</keyword>
<reference evidence="5 6" key="1">
    <citation type="submission" date="2018-09" db="EMBL/GenBank/DDBJ databases">
        <title>Whole genome sequencing of Microbacterium oryzae strain MB-10T.</title>
        <authorList>
            <person name="Das S.K."/>
        </authorList>
    </citation>
    <scope>NUCLEOTIDE SEQUENCE [LARGE SCALE GENOMIC DNA]</scope>
    <source>
        <strain evidence="5 6">MB-10</strain>
    </source>
</reference>
<accession>A0A6I6E8Q4</accession>
<dbReference type="AlphaFoldDB" id="A0A6I6E8Q4"/>
<dbReference type="Gene3D" id="3.30.450.40">
    <property type="match status" value="1"/>
</dbReference>
<gene>
    <name evidence="5" type="ORF">D7D94_10165</name>
</gene>
<dbReference type="KEGG" id="moj:D7D94_10165"/>
<dbReference type="Gene3D" id="1.10.10.10">
    <property type="entry name" value="Winged helix-like DNA-binding domain superfamily/Winged helix DNA-binding domain"/>
    <property type="match status" value="1"/>
</dbReference>
<dbReference type="InterPro" id="IPR050707">
    <property type="entry name" value="HTH_MetabolicPath_Reg"/>
</dbReference>
<dbReference type="Pfam" id="PF01614">
    <property type="entry name" value="IclR_C"/>
    <property type="match status" value="1"/>
</dbReference>
<evidence type="ECO:0000256" key="1">
    <source>
        <dbReference type="ARBA" id="ARBA00023015"/>
    </source>
</evidence>
<organism evidence="5 6">
    <name type="scientific">Microbacterium oryzae</name>
    <dbReference type="NCBI Taxonomy" id="743009"/>
    <lineage>
        <taxon>Bacteria</taxon>
        <taxon>Bacillati</taxon>
        <taxon>Actinomycetota</taxon>
        <taxon>Actinomycetes</taxon>
        <taxon>Micrococcales</taxon>
        <taxon>Microbacteriaceae</taxon>
        <taxon>Microbacterium</taxon>
    </lineage>
</organism>
<evidence type="ECO:0000313" key="6">
    <source>
        <dbReference type="Proteomes" id="UP000422989"/>
    </source>
</evidence>
<keyword evidence="6" id="KW-1185">Reference proteome</keyword>
<dbReference type="InterPro" id="IPR029016">
    <property type="entry name" value="GAF-like_dom_sf"/>
</dbReference>
<dbReference type="InterPro" id="IPR014757">
    <property type="entry name" value="Tscrpt_reg_IclR_C"/>
</dbReference>
<dbReference type="GO" id="GO:0045892">
    <property type="term" value="P:negative regulation of DNA-templated transcription"/>
    <property type="evidence" value="ECO:0007669"/>
    <property type="project" value="TreeGrafter"/>
</dbReference>
<dbReference type="InterPro" id="IPR036390">
    <property type="entry name" value="WH_DNA-bd_sf"/>
</dbReference>
<dbReference type="Proteomes" id="UP000422989">
    <property type="component" value="Chromosome"/>
</dbReference>
<evidence type="ECO:0000256" key="3">
    <source>
        <dbReference type="ARBA" id="ARBA00023163"/>
    </source>
</evidence>
<dbReference type="SUPFAM" id="SSF55781">
    <property type="entry name" value="GAF domain-like"/>
    <property type="match status" value="1"/>
</dbReference>
<evidence type="ECO:0000256" key="2">
    <source>
        <dbReference type="ARBA" id="ARBA00023125"/>
    </source>
</evidence>
<sequence>MATIKVLANARQLVDALAEHGPLSPAEAAELIRVPRPSVYRLAGALEAVDLVETLPDARIALSRRWLHLADAARSATTEWAGVDAVLDGIVDATGQTAFLSVPRANGAVCVAWSPGRGVGVLLLKPGRSLPYHAGAAGRVLLAFQQPDPEALIADAPLPALTPRTLVDADALRADIAATRKRGYSVSDEDVTVGIGALGVPVRDARGAVRASLSLSGFAEAIREAEEEYVGVLRDAVTRISPA</sequence>
<dbReference type="PANTHER" id="PTHR30136">
    <property type="entry name" value="HELIX-TURN-HELIX TRANSCRIPTIONAL REGULATOR, ICLR FAMILY"/>
    <property type="match status" value="1"/>
</dbReference>
<dbReference type="GO" id="GO:0003677">
    <property type="term" value="F:DNA binding"/>
    <property type="evidence" value="ECO:0007669"/>
    <property type="project" value="UniProtKB-KW"/>
</dbReference>
<dbReference type="PROSITE" id="PS51078">
    <property type="entry name" value="ICLR_ED"/>
    <property type="match status" value="1"/>
</dbReference>
<evidence type="ECO:0000259" key="4">
    <source>
        <dbReference type="PROSITE" id="PS51078"/>
    </source>
</evidence>
<feature type="domain" description="IclR-ED" evidence="4">
    <location>
        <begin position="65"/>
        <end position="243"/>
    </location>
</feature>
<name>A0A6I6E8Q4_9MICO</name>
<dbReference type="InterPro" id="IPR036388">
    <property type="entry name" value="WH-like_DNA-bd_sf"/>
</dbReference>
<dbReference type="EMBL" id="CP032550">
    <property type="protein sequence ID" value="QGU27991.1"/>
    <property type="molecule type" value="Genomic_DNA"/>
</dbReference>